<dbReference type="EMBL" id="FOVD01000010">
    <property type="protein sequence ID" value="SFN89597.1"/>
    <property type="molecule type" value="Genomic_DNA"/>
</dbReference>
<accession>A0A1I5CRP9</accession>
<keyword evidence="1" id="KW-0732">Signal</keyword>
<keyword evidence="3" id="KW-1185">Reference proteome</keyword>
<dbReference type="OrthoDB" id="1245790at2"/>
<proteinExistence type="predicted"/>
<evidence type="ECO:0000313" key="3">
    <source>
        <dbReference type="Proteomes" id="UP000198769"/>
    </source>
</evidence>
<feature type="chain" id="PRO_5011516017" description="Fimbrillin-like" evidence="1">
    <location>
        <begin position="20"/>
        <end position="329"/>
    </location>
</feature>
<evidence type="ECO:0008006" key="4">
    <source>
        <dbReference type="Google" id="ProtNLM"/>
    </source>
</evidence>
<gene>
    <name evidence="2" type="ORF">SAMN05421594_4626</name>
</gene>
<sequence length="329" mass="34900">MKGKILFVAAAFLSIAAHSQVGINTPSPTATLDLVAKSPTGTSTSVDGLLIPRVDRQRAQSMTAIPISTLVYINNVTTGTQTGTAVNMDTVGYYYYNSTVWAKLNVPVNNIYNTDGTLTANRTVNQTDKTLAFTATAVNAFSVDGNTLSVDAANNRLGIGTFAPTAQLHVEGTARITSTSTSRNASNASLVKDPIGNVLAKAPGYISENINMNSTVNWQDVNPVDVSADIYYVDKSATIILPRTNIAKFSDRVLRFYIYGGVHTSTQPVTVTVRNVIALPGALGSNLPSGFSYSGSGNSGTLGLSGLNVQYRIIQVFCDGVGWWVDNKN</sequence>
<organism evidence="2 3">
    <name type="scientific">Chryseobacterium oleae</name>
    <dbReference type="NCBI Taxonomy" id="491207"/>
    <lineage>
        <taxon>Bacteria</taxon>
        <taxon>Pseudomonadati</taxon>
        <taxon>Bacteroidota</taxon>
        <taxon>Flavobacteriia</taxon>
        <taxon>Flavobacteriales</taxon>
        <taxon>Weeksellaceae</taxon>
        <taxon>Chryseobacterium group</taxon>
        <taxon>Chryseobacterium</taxon>
    </lineage>
</organism>
<feature type="signal peptide" evidence="1">
    <location>
        <begin position="1"/>
        <end position="19"/>
    </location>
</feature>
<evidence type="ECO:0000313" key="2">
    <source>
        <dbReference type="EMBL" id="SFN89597.1"/>
    </source>
</evidence>
<dbReference type="AlphaFoldDB" id="A0A1I5CRP9"/>
<dbReference type="Proteomes" id="UP000198769">
    <property type="component" value="Unassembled WGS sequence"/>
</dbReference>
<reference evidence="3" key="1">
    <citation type="submission" date="2016-10" db="EMBL/GenBank/DDBJ databases">
        <authorList>
            <person name="Varghese N."/>
            <person name="Submissions S."/>
        </authorList>
    </citation>
    <scope>NUCLEOTIDE SEQUENCE [LARGE SCALE GENOMIC DNA]</scope>
    <source>
        <strain evidence="3">DSM 25575</strain>
    </source>
</reference>
<evidence type="ECO:0000256" key="1">
    <source>
        <dbReference type="SAM" id="SignalP"/>
    </source>
</evidence>
<name>A0A1I5CRP9_CHROL</name>
<protein>
    <recommendedName>
        <fullName evidence="4">Fimbrillin-like</fullName>
    </recommendedName>
</protein>
<dbReference type="RefSeq" id="WP_090027478.1">
    <property type="nucleotide sequence ID" value="NZ_FOVD01000010.1"/>
</dbReference>